<protein>
    <submittedName>
        <fullName evidence="4">Gfo/Idh/MocA family oxidoreductase</fullName>
    </submittedName>
</protein>
<keyword evidence="5" id="KW-1185">Reference proteome</keyword>
<evidence type="ECO:0000256" key="1">
    <source>
        <dbReference type="ARBA" id="ARBA00010928"/>
    </source>
</evidence>
<comment type="similarity">
    <text evidence="1">Belongs to the Gfo/Idh/MocA family.</text>
</comment>
<dbReference type="EMBL" id="CP130318">
    <property type="protein sequence ID" value="WNQ14325.1"/>
    <property type="molecule type" value="Genomic_DNA"/>
</dbReference>
<evidence type="ECO:0000259" key="2">
    <source>
        <dbReference type="Pfam" id="PF01408"/>
    </source>
</evidence>
<gene>
    <name evidence="4" type="ORF">MJA45_24565</name>
</gene>
<dbReference type="PANTHER" id="PTHR43377:SF1">
    <property type="entry name" value="BILIVERDIN REDUCTASE A"/>
    <property type="match status" value="1"/>
</dbReference>
<dbReference type="InterPro" id="IPR004104">
    <property type="entry name" value="Gfo/Idh/MocA-like_OxRdtase_C"/>
</dbReference>
<evidence type="ECO:0000313" key="4">
    <source>
        <dbReference type="EMBL" id="WNQ14325.1"/>
    </source>
</evidence>
<organism evidence="4 5">
    <name type="scientific">Paenibacillus aurantius</name>
    <dbReference type="NCBI Taxonomy" id="2918900"/>
    <lineage>
        <taxon>Bacteria</taxon>
        <taxon>Bacillati</taxon>
        <taxon>Bacillota</taxon>
        <taxon>Bacilli</taxon>
        <taxon>Bacillales</taxon>
        <taxon>Paenibacillaceae</taxon>
        <taxon>Paenibacillus</taxon>
    </lineage>
</organism>
<evidence type="ECO:0000259" key="3">
    <source>
        <dbReference type="Pfam" id="PF02894"/>
    </source>
</evidence>
<dbReference type="GO" id="GO:0000166">
    <property type="term" value="F:nucleotide binding"/>
    <property type="evidence" value="ECO:0007669"/>
    <property type="project" value="InterPro"/>
</dbReference>
<dbReference type="InterPro" id="IPR051450">
    <property type="entry name" value="Gfo/Idh/MocA_Oxidoreductases"/>
</dbReference>
<dbReference type="AlphaFoldDB" id="A0AA96LJ95"/>
<evidence type="ECO:0000313" key="5">
    <source>
        <dbReference type="Proteomes" id="UP001305702"/>
    </source>
</evidence>
<dbReference type="PANTHER" id="PTHR43377">
    <property type="entry name" value="BILIVERDIN REDUCTASE A"/>
    <property type="match status" value="1"/>
</dbReference>
<dbReference type="InterPro" id="IPR036291">
    <property type="entry name" value="NAD(P)-bd_dom_sf"/>
</dbReference>
<accession>A0AA96LJ95</accession>
<dbReference type="SUPFAM" id="SSF55347">
    <property type="entry name" value="Glyceraldehyde-3-phosphate dehydrogenase-like, C-terminal domain"/>
    <property type="match status" value="1"/>
</dbReference>
<dbReference type="Proteomes" id="UP001305702">
    <property type="component" value="Chromosome"/>
</dbReference>
<reference evidence="4 5" key="1">
    <citation type="submission" date="2022-02" db="EMBL/GenBank/DDBJ databases">
        <title>Paenibacillus sp. MBLB1776 Whole Genome Shotgun Sequencing.</title>
        <authorList>
            <person name="Hwang C.Y."/>
            <person name="Cho E.-S."/>
            <person name="Seo M.-J."/>
        </authorList>
    </citation>
    <scope>NUCLEOTIDE SEQUENCE [LARGE SCALE GENOMIC DNA]</scope>
    <source>
        <strain evidence="4 5">MBLB1776</strain>
    </source>
</reference>
<proteinExistence type="inferred from homology"/>
<feature type="domain" description="Gfo/Idh/MocA-like oxidoreductase N-terminal" evidence="2">
    <location>
        <begin position="1"/>
        <end position="119"/>
    </location>
</feature>
<name>A0AA96LJ95_9BACL</name>
<dbReference type="InterPro" id="IPR000683">
    <property type="entry name" value="Gfo/Idh/MocA-like_OxRdtase_N"/>
</dbReference>
<sequence length="339" mass="36610">MKVAIVGCGGLGHVHGGSYGRIAGMQVVGVHDLVEERARSLADKTGAAVYDSFDAMLEESGCELVSVTVPSYLHKEFTIRAAAKGKHVICEKPIALKVQDAEDMIRACREHNVRLFIGHVVRFFPDYVHMKRNVENGALGTIGTAHAKRAGGHPADARPWYADESKSGGVVCDLMIHDLDFLRWTLGEVRSVYGLSRKAEGIEYASATLVFESGAVANVEAHWGYPGAFFTAAEIAGSTGVVRSDSTQAKSLQIRRLEADSPAGVVEVPQSPGFVTPYTRELEHFVDCIKSASEPLVTAQDAVLALELALAVRESVRTGKAVSLQETRQERQEGWTCSS</sequence>
<dbReference type="Gene3D" id="3.30.360.10">
    <property type="entry name" value="Dihydrodipicolinate Reductase, domain 2"/>
    <property type="match status" value="1"/>
</dbReference>
<dbReference type="SUPFAM" id="SSF51735">
    <property type="entry name" value="NAD(P)-binding Rossmann-fold domains"/>
    <property type="match status" value="1"/>
</dbReference>
<dbReference type="Pfam" id="PF02894">
    <property type="entry name" value="GFO_IDH_MocA_C"/>
    <property type="match status" value="1"/>
</dbReference>
<feature type="domain" description="Gfo/Idh/MocA-like oxidoreductase C-terminal" evidence="3">
    <location>
        <begin position="131"/>
        <end position="324"/>
    </location>
</feature>
<dbReference type="Gene3D" id="3.40.50.720">
    <property type="entry name" value="NAD(P)-binding Rossmann-like Domain"/>
    <property type="match status" value="1"/>
</dbReference>
<dbReference type="Pfam" id="PF01408">
    <property type="entry name" value="GFO_IDH_MocA"/>
    <property type="match status" value="1"/>
</dbReference>
<dbReference type="KEGG" id="paun:MJA45_24565"/>